<reference evidence="4" key="1">
    <citation type="journal article" date="2019" name="Int. J. Syst. Evol. Microbiol.">
        <title>The Global Catalogue of Microorganisms (GCM) 10K type strain sequencing project: providing services to taxonomists for standard genome sequencing and annotation.</title>
        <authorList>
            <consortium name="The Broad Institute Genomics Platform"/>
            <consortium name="The Broad Institute Genome Sequencing Center for Infectious Disease"/>
            <person name="Wu L."/>
            <person name="Ma J."/>
        </authorList>
    </citation>
    <scope>NUCLEOTIDE SEQUENCE [LARGE SCALE GENOMIC DNA]</scope>
    <source>
        <strain evidence="4">CGMCC 4.7289</strain>
    </source>
</reference>
<feature type="transmembrane region" description="Helical" evidence="2">
    <location>
        <begin position="57"/>
        <end position="77"/>
    </location>
</feature>
<comment type="caution">
    <text evidence="3">The sequence shown here is derived from an EMBL/GenBank/DDBJ whole genome shotgun (WGS) entry which is preliminary data.</text>
</comment>
<dbReference type="EMBL" id="JBHSAY010000009">
    <property type="protein sequence ID" value="MFC4132097.1"/>
    <property type="molecule type" value="Genomic_DNA"/>
</dbReference>
<proteinExistence type="predicted"/>
<dbReference type="RefSeq" id="WP_253753886.1">
    <property type="nucleotide sequence ID" value="NZ_JAMZDZ010000001.1"/>
</dbReference>
<feature type="region of interest" description="Disordered" evidence="1">
    <location>
        <begin position="177"/>
        <end position="196"/>
    </location>
</feature>
<feature type="compositionally biased region" description="Basic and acidic residues" evidence="1">
    <location>
        <begin position="185"/>
        <end position="196"/>
    </location>
</feature>
<keyword evidence="2" id="KW-1133">Transmembrane helix</keyword>
<gene>
    <name evidence="3" type="ORF">ACFOZ4_15920</name>
</gene>
<keyword evidence="4" id="KW-1185">Reference proteome</keyword>
<feature type="transmembrane region" description="Helical" evidence="2">
    <location>
        <begin position="33"/>
        <end position="50"/>
    </location>
</feature>
<evidence type="ECO:0000313" key="4">
    <source>
        <dbReference type="Proteomes" id="UP001595816"/>
    </source>
</evidence>
<protein>
    <submittedName>
        <fullName evidence="3">Uncharacterized protein</fullName>
    </submittedName>
</protein>
<evidence type="ECO:0000256" key="1">
    <source>
        <dbReference type="SAM" id="MobiDB-lite"/>
    </source>
</evidence>
<feature type="transmembrane region" description="Helical" evidence="2">
    <location>
        <begin position="97"/>
        <end position="122"/>
    </location>
</feature>
<sequence>MPQLTLAGVALLAGATLGGAALARSTRFPARWLHGAAGVVLSLLVLDLVAEIWSIAGLVAAVAGYALAAVLGSLSYGSAATAIGVHRFVEGAMLTLVISPAAIAGFAAHALAEGFAVGVSLLAAPRRTVVWWVAVACIAPVCGALVMSPVLQPIFTAMAAGAIARAAWRSVRAALARSGQPDPHSNTDAEGVRVEE</sequence>
<name>A0ABV8LMB9_9ACTN</name>
<dbReference type="Proteomes" id="UP001595816">
    <property type="component" value="Unassembled WGS sequence"/>
</dbReference>
<organism evidence="3 4">
    <name type="scientific">Hamadaea flava</name>
    <dbReference type="NCBI Taxonomy" id="1742688"/>
    <lineage>
        <taxon>Bacteria</taxon>
        <taxon>Bacillati</taxon>
        <taxon>Actinomycetota</taxon>
        <taxon>Actinomycetes</taxon>
        <taxon>Micromonosporales</taxon>
        <taxon>Micromonosporaceae</taxon>
        <taxon>Hamadaea</taxon>
    </lineage>
</organism>
<accession>A0ABV8LMB9</accession>
<evidence type="ECO:0000313" key="3">
    <source>
        <dbReference type="EMBL" id="MFC4132097.1"/>
    </source>
</evidence>
<evidence type="ECO:0000256" key="2">
    <source>
        <dbReference type="SAM" id="Phobius"/>
    </source>
</evidence>
<keyword evidence="2" id="KW-0812">Transmembrane</keyword>
<feature type="transmembrane region" description="Helical" evidence="2">
    <location>
        <begin position="129"/>
        <end position="146"/>
    </location>
</feature>
<keyword evidence="2" id="KW-0472">Membrane</keyword>